<reference evidence="1" key="1">
    <citation type="submission" date="2023-07" db="EMBL/GenBank/DDBJ databases">
        <title>Black Yeasts Isolated from many extreme environments.</title>
        <authorList>
            <person name="Coleine C."/>
            <person name="Stajich J.E."/>
            <person name="Selbmann L."/>
        </authorList>
    </citation>
    <scope>NUCLEOTIDE SEQUENCE</scope>
    <source>
        <strain evidence="1">CCFEE 5714</strain>
    </source>
</reference>
<gene>
    <name evidence="1" type="ORF">LTR37_015560</name>
</gene>
<sequence length="134" mass="14745">MAAPANFMQQTIQNHLSTLTFNHAKLRQDVDDLSKGALSKIEIERALNMGLLKKVLRTTPDTMTIKFQKKEEVIAIFGAIKVAYGEERGELICKHADLFAEMSVQELTAYAEKVAKMEETQSDGVGVAGSADSQ</sequence>
<dbReference type="Proteomes" id="UP001281147">
    <property type="component" value="Unassembled WGS sequence"/>
</dbReference>
<organism evidence="1 2">
    <name type="scientific">Vermiconidia calcicola</name>
    <dbReference type="NCBI Taxonomy" id="1690605"/>
    <lineage>
        <taxon>Eukaryota</taxon>
        <taxon>Fungi</taxon>
        <taxon>Dikarya</taxon>
        <taxon>Ascomycota</taxon>
        <taxon>Pezizomycotina</taxon>
        <taxon>Dothideomycetes</taxon>
        <taxon>Dothideomycetidae</taxon>
        <taxon>Mycosphaerellales</taxon>
        <taxon>Extremaceae</taxon>
        <taxon>Vermiconidia</taxon>
    </lineage>
</organism>
<dbReference type="EMBL" id="JAUTXU010000175">
    <property type="protein sequence ID" value="KAK3701338.1"/>
    <property type="molecule type" value="Genomic_DNA"/>
</dbReference>
<evidence type="ECO:0000313" key="1">
    <source>
        <dbReference type="EMBL" id="KAK3701338.1"/>
    </source>
</evidence>
<proteinExistence type="predicted"/>
<name>A0ACC3MRY2_9PEZI</name>
<comment type="caution">
    <text evidence="1">The sequence shown here is derived from an EMBL/GenBank/DDBJ whole genome shotgun (WGS) entry which is preliminary data.</text>
</comment>
<keyword evidence="2" id="KW-1185">Reference proteome</keyword>
<evidence type="ECO:0000313" key="2">
    <source>
        <dbReference type="Proteomes" id="UP001281147"/>
    </source>
</evidence>
<accession>A0ACC3MRY2</accession>
<protein>
    <submittedName>
        <fullName evidence="1">Uncharacterized protein</fullName>
    </submittedName>
</protein>